<dbReference type="Proteomes" id="UP001151760">
    <property type="component" value="Unassembled WGS sequence"/>
</dbReference>
<proteinExistence type="predicted"/>
<evidence type="ECO:0000313" key="1">
    <source>
        <dbReference type="EMBL" id="GJT36899.1"/>
    </source>
</evidence>
<name>A0ABQ5DIH5_9ASTR</name>
<protein>
    <submittedName>
        <fullName evidence="1">Uncharacterized protein</fullName>
    </submittedName>
</protein>
<reference evidence="1" key="2">
    <citation type="submission" date="2022-01" db="EMBL/GenBank/DDBJ databases">
        <authorList>
            <person name="Yamashiro T."/>
            <person name="Shiraishi A."/>
            <person name="Satake H."/>
            <person name="Nakayama K."/>
        </authorList>
    </citation>
    <scope>NUCLEOTIDE SEQUENCE</scope>
</reference>
<gene>
    <name evidence="1" type="ORF">Tco_0936764</name>
</gene>
<evidence type="ECO:0000313" key="2">
    <source>
        <dbReference type="Proteomes" id="UP001151760"/>
    </source>
</evidence>
<sequence length="114" mass="12710">MDIRDEISLSKGDHFPNRLHYQFPVKISYEMLIMSGIGTKCGVVKSSIVKSGVVAKCGNNVFGVVAKSLRQRQKLELEEHVLGLFELHNEWTDVELQGNEGFIVAGSMVTSEKE</sequence>
<feature type="non-terminal residue" evidence="1">
    <location>
        <position position="114"/>
    </location>
</feature>
<comment type="caution">
    <text evidence="1">The sequence shown here is derived from an EMBL/GenBank/DDBJ whole genome shotgun (WGS) entry which is preliminary data.</text>
</comment>
<organism evidence="1 2">
    <name type="scientific">Tanacetum coccineum</name>
    <dbReference type="NCBI Taxonomy" id="301880"/>
    <lineage>
        <taxon>Eukaryota</taxon>
        <taxon>Viridiplantae</taxon>
        <taxon>Streptophyta</taxon>
        <taxon>Embryophyta</taxon>
        <taxon>Tracheophyta</taxon>
        <taxon>Spermatophyta</taxon>
        <taxon>Magnoliopsida</taxon>
        <taxon>eudicotyledons</taxon>
        <taxon>Gunneridae</taxon>
        <taxon>Pentapetalae</taxon>
        <taxon>asterids</taxon>
        <taxon>campanulids</taxon>
        <taxon>Asterales</taxon>
        <taxon>Asteraceae</taxon>
        <taxon>Asteroideae</taxon>
        <taxon>Anthemideae</taxon>
        <taxon>Anthemidinae</taxon>
        <taxon>Tanacetum</taxon>
    </lineage>
</organism>
<reference evidence="1" key="1">
    <citation type="journal article" date="2022" name="Int. J. Mol. Sci.">
        <title>Draft Genome of Tanacetum Coccineum: Genomic Comparison of Closely Related Tanacetum-Family Plants.</title>
        <authorList>
            <person name="Yamashiro T."/>
            <person name="Shiraishi A."/>
            <person name="Nakayama K."/>
            <person name="Satake H."/>
        </authorList>
    </citation>
    <scope>NUCLEOTIDE SEQUENCE</scope>
</reference>
<dbReference type="EMBL" id="BQNB010015179">
    <property type="protein sequence ID" value="GJT36899.1"/>
    <property type="molecule type" value="Genomic_DNA"/>
</dbReference>
<keyword evidence="2" id="KW-1185">Reference proteome</keyword>
<accession>A0ABQ5DIH5</accession>